<organism evidence="1 2">
    <name type="scientific">Neorhizobium galegae bv. officinalis bv. officinalis str. HAMBI 1141</name>
    <dbReference type="NCBI Taxonomy" id="1028801"/>
    <lineage>
        <taxon>Bacteria</taxon>
        <taxon>Pseudomonadati</taxon>
        <taxon>Pseudomonadota</taxon>
        <taxon>Alphaproteobacteria</taxon>
        <taxon>Hyphomicrobiales</taxon>
        <taxon>Rhizobiaceae</taxon>
        <taxon>Rhizobium/Agrobacterium group</taxon>
        <taxon>Neorhizobium</taxon>
    </lineage>
</organism>
<accession>A0A068TEN4</accession>
<dbReference type="Proteomes" id="UP000028186">
    <property type="component" value="Chromosome I"/>
</dbReference>
<gene>
    <name evidence="1" type="ORF">RG1141_CH41970</name>
</gene>
<dbReference type="HOGENOM" id="CLU_148577_1_0_5"/>
<dbReference type="eggNOG" id="COG3728">
    <property type="taxonomic scope" value="Bacteria"/>
</dbReference>
<protein>
    <submittedName>
        <fullName evidence="1">Uncharacterized protein</fullName>
    </submittedName>
</protein>
<dbReference type="EMBL" id="HG938355">
    <property type="protein sequence ID" value="CDN56511.1"/>
    <property type="molecule type" value="Genomic_DNA"/>
</dbReference>
<evidence type="ECO:0000313" key="2">
    <source>
        <dbReference type="Proteomes" id="UP000028186"/>
    </source>
</evidence>
<evidence type="ECO:0000313" key="1">
    <source>
        <dbReference type="EMBL" id="CDN56511.1"/>
    </source>
</evidence>
<dbReference type="KEGG" id="ngl:RG1141_CH41970"/>
<name>A0A068TEN4_NEOGA</name>
<dbReference type="AlphaFoldDB" id="A0A068TEN4"/>
<reference evidence="2" key="1">
    <citation type="journal article" date="2014" name="BMC Genomics">
        <title>Genome sequencing of two Neorhizobium galegae strains reveals a noeT gene responsible for the unusual acetylation of the nodulation factors.</title>
        <authorList>
            <person name="Osterman J."/>
            <person name="Marsh J."/>
            <person name="Laine P.K."/>
            <person name="Zeng Z."/>
            <person name="Alatalo E."/>
            <person name="Sullivan J.T."/>
            <person name="Young J.P."/>
            <person name="Thomas-Oates J."/>
            <person name="Paulin L."/>
            <person name="Lindstrom K."/>
        </authorList>
    </citation>
    <scope>NUCLEOTIDE SEQUENCE [LARGE SCALE GENOMIC DNA]</scope>
    <source>
        <strain evidence="2">HAMBI 1141</strain>
    </source>
</reference>
<proteinExistence type="predicted"/>
<sequence>MSYVPYKTASFLGPINEVHHLFAVMNNPCADSQCLLINITSIRPGKYHDPACELDVGDHAFIRHPSYVLYRLAETMRADRIGKFVDLNYYLTKDDWEPVIFQRIVNGIRNSDDTKPRVIKYADENLIG</sequence>